<organism evidence="2 3">
    <name type="scientific">Mannheimia pernigra</name>
    <dbReference type="NCBI Taxonomy" id="111844"/>
    <lineage>
        <taxon>Bacteria</taxon>
        <taxon>Pseudomonadati</taxon>
        <taxon>Pseudomonadota</taxon>
        <taxon>Gammaproteobacteria</taxon>
        <taxon>Pasteurellales</taxon>
        <taxon>Pasteurellaceae</taxon>
        <taxon>Mannheimia</taxon>
    </lineage>
</organism>
<dbReference type="AlphaFoldDB" id="A0A7D5DW36"/>
<evidence type="ECO:0000313" key="2">
    <source>
        <dbReference type="EMBL" id="QLB40520.1"/>
    </source>
</evidence>
<feature type="transmembrane region" description="Helical" evidence="1">
    <location>
        <begin position="7"/>
        <end position="27"/>
    </location>
</feature>
<keyword evidence="1" id="KW-0812">Transmembrane</keyword>
<evidence type="ECO:0000313" key="3">
    <source>
        <dbReference type="Proteomes" id="UP000509660"/>
    </source>
</evidence>
<gene>
    <name evidence="2" type="ORF">HV559_06350</name>
</gene>
<sequence length="98" mass="11707">MRKILTHLLFIFLLIIIAYFAVSPFIFKQHYMRDYCDSLKERKLSSSELKIDITKNNLNFIEDIKNNNILIYDDDTIGKYTCRVDYSFIPAKIIYNID</sequence>
<proteinExistence type="predicted"/>
<accession>A0A7D5DW36</accession>
<dbReference type="RefSeq" id="WP_176809870.1">
    <property type="nucleotide sequence ID" value="NZ_CP055306.1"/>
</dbReference>
<protein>
    <submittedName>
        <fullName evidence="2">Uncharacterized protein</fullName>
    </submittedName>
</protein>
<evidence type="ECO:0000256" key="1">
    <source>
        <dbReference type="SAM" id="Phobius"/>
    </source>
</evidence>
<keyword evidence="1" id="KW-0472">Membrane</keyword>
<keyword evidence="1" id="KW-1133">Transmembrane helix</keyword>
<reference evidence="2 3" key="1">
    <citation type="submission" date="2020-06" db="EMBL/GenBank/DDBJ databases">
        <title>Mannheimia pernigra sp. nov. isolated from bovine respiratory tract.</title>
        <authorList>
            <person name="Kuhnert P."/>
            <person name="Akarsu-Egger H."/>
        </authorList>
    </citation>
    <scope>NUCLEOTIDE SEQUENCE [LARGE SCALE GENOMIC DNA]</scope>
    <source>
        <strain evidence="2 3">BNO311</strain>
    </source>
</reference>
<keyword evidence="3" id="KW-1185">Reference proteome</keyword>
<name>A0A7D5DW36_9PAST</name>
<dbReference type="EMBL" id="CP055306">
    <property type="protein sequence ID" value="QLB40520.1"/>
    <property type="molecule type" value="Genomic_DNA"/>
</dbReference>
<dbReference type="Proteomes" id="UP000509660">
    <property type="component" value="Chromosome"/>
</dbReference>